<keyword evidence="2" id="KW-1185">Reference proteome</keyword>
<dbReference type="EMBL" id="JX867236">
    <property type="protein sequence ID" value="AGC08388.1"/>
    <property type="molecule type" value="Genomic_RNA"/>
</dbReference>
<dbReference type="KEGG" id="vg:16796645"/>
<proteinExistence type="predicted"/>
<name>L7RS54_9POTV</name>
<evidence type="ECO:0000313" key="2">
    <source>
        <dbReference type="Proteomes" id="UP000202581"/>
    </source>
</evidence>
<gene>
    <name evidence="1" type="primary">BTBLV_gp2</name>
</gene>
<dbReference type="Proteomes" id="UP000202581">
    <property type="component" value="Segment"/>
</dbReference>
<dbReference type="RefSeq" id="YP_007354881.1">
    <property type="nucleotide sequence ID" value="NC_020105.1"/>
</dbReference>
<reference evidence="1 2" key="1">
    <citation type="journal article" date="2013" name="Arch. Virol.">
        <title>Complete genome sequence of a South Korean isolate of Brugmansia mosaic virus.</title>
        <authorList>
            <person name="Zhao F."/>
            <person name="Lim S."/>
            <person name="Yoo R.H."/>
            <person name="Lim H.S."/>
            <person name="Kwon S.Y."/>
            <person name="Lee S.H."/>
            <person name="Moon J.S."/>
        </authorList>
    </citation>
    <scope>NUCLEOTIDE SEQUENCE [LARGE SCALE GENOMIC DNA]</scope>
    <source>
        <strain evidence="1 2">SK</strain>
    </source>
</reference>
<organism evidence="1 2">
    <name type="scientific">Brugmansia mosaic virus</name>
    <dbReference type="NCBI Taxonomy" id="1239452"/>
    <lineage>
        <taxon>Viruses</taxon>
        <taxon>Riboviria</taxon>
        <taxon>Orthornavirae</taxon>
        <taxon>Pisuviricota</taxon>
        <taxon>Stelpaviricetes</taxon>
        <taxon>Patatavirales</taxon>
        <taxon>Potyviridae</taxon>
        <taxon>Potyvirus</taxon>
        <taxon>Potyvirus brugmansiae</taxon>
    </lineage>
</organism>
<evidence type="ECO:0000313" key="1">
    <source>
        <dbReference type="EMBL" id="AGC08388.1"/>
    </source>
</evidence>
<feature type="non-terminal residue" evidence="1">
    <location>
        <position position="1"/>
    </location>
</feature>
<accession>L7RS54</accession>
<dbReference type="GeneID" id="16796645"/>
<sequence>LSRSLAGTVARFNLARKIICRLACKKAKELASKAATGSQNCRFERNICFLTKTVCGRSHTTYSKHYQKGKRESMAVHR</sequence>
<protein>
    <submittedName>
        <fullName evidence="1">PIPO</fullName>
    </submittedName>
</protein>